<dbReference type="FunFam" id="1.10.10.10:FF:000001">
    <property type="entry name" value="LysR family transcriptional regulator"/>
    <property type="match status" value="1"/>
</dbReference>
<evidence type="ECO:0000256" key="3">
    <source>
        <dbReference type="ARBA" id="ARBA00023125"/>
    </source>
</evidence>
<evidence type="ECO:0000313" key="6">
    <source>
        <dbReference type="Proteomes" id="UP001141992"/>
    </source>
</evidence>
<dbReference type="PRINTS" id="PR00039">
    <property type="entry name" value="HTHLYSR"/>
</dbReference>
<accession>A0A0D6I4Q9</accession>
<sequence length="307" mass="33521">MATPLPHDRLGGIEVFVQAAEAGSFALAAERLNLTRSAVGKSIARLEARLGARLFHRTTRQQSLTDAGQAYYDRCVRALAELYDAEAELDSGRRSPQGRLRVSAPVVFGRHCVAPVLRELAARHPQLQIEISFNDRVVDLIEEGYDLGIRIGALPDSASLVARRLGLQTMGIGASPAYIAAHGRPQTLDEMRQHVGVAYARGGVEKGWSLMEADGEVVQLRVPPRLRMDDLQAIADAAIAGAGLAWLPCWMLSHYVRTGELDVLMHGDRMAAQPVHAVWPQARYLPSKTRTAIDALAERVPAMLATW</sequence>
<keyword evidence="2" id="KW-0805">Transcription regulation</keyword>
<keyword evidence="4" id="KW-0804">Transcription</keyword>
<dbReference type="InterPro" id="IPR000847">
    <property type="entry name" value="LysR_HTH_N"/>
</dbReference>
<dbReference type="eggNOG" id="COG0583">
    <property type="taxonomic scope" value="Bacteria"/>
</dbReference>
<dbReference type="InterPro" id="IPR036388">
    <property type="entry name" value="WH-like_DNA-bd_sf"/>
</dbReference>
<dbReference type="AlphaFoldDB" id="A0A0D6I4Q9"/>
<reference evidence="5" key="1">
    <citation type="submission" date="2022-12" db="EMBL/GenBank/DDBJ databases">
        <authorList>
            <person name="Voronina O.L."/>
            <person name="Kunda M.S."/>
            <person name="Ryzhova N."/>
            <person name="Aksenova E.I."/>
        </authorList>
    </citation>
    <scope>NUCLEOTIDE SEQUENCE</scope>
    <source>
        <strain evidence="5">SCCH136:Ach223948</strain>
    </source>
</reference>
<dbReference type="PROSITE" id="PS50931">
    <property type="entry name" value="HTH_LYSR"/>
    <property type="match status" value="1"/>
</dbReference>
<comment type="caution">
    <text evidence="5">The sequence shown here is derived from an EMBL/GenBank/DDBJ whole genome shotgun (WGS) entry which is preliminary data.</text>
</comment>
<evidence type="ECO:0000256" key="2">
    <source>
        <dbReference type="ARBA" id="ARBA00023015"/>
    </source>
</evidence>
<dbReference type="Gene3D" id="1.10.10.10">
    <property type="entry name" value="Winged helix-like DNA-binding domain superfamily/Winged helix DNA-binding domain"/>
    <property type="match status" value="1"/>
</dbReference>
<dbReference type="GO" id="GO:0003700">
    <property type="term" value="F:DNA-binding transcription factor activity"/>
    <property type="evidence" value="ECO:0007669"/>
    <property type="project" value="InterPro"/>
</dbReference>
<gene>
    <name evidence="5" type="ORF">O9570_09070</name>
</gene>
<protein>
    <submittedName>
        <fullName evidence="5">LysR family transcriptional regulator</fullName>
    </submittedName>
</protein>
<keyword evidence="3" id="KW-0238">DNA-binding</keyword>
<dbReference type="PANTHER" id="PTHR30537">
    <property type="entry name" value="HTH-TYPE TRANSCRIPTIONAL REGULATOR"/>
    <property type="match status" value="1"/>
</dbReference>
<dbReference type="EMBL" id="JAPZVI010000005">
    <property type="protein sequence ID" value="MCZ8401594.1"/>
    <property type="molecule type" value="Genomic_DNA"/>
</dbReference>
<dbReference type="PANTHER" id="PTHR30537:SF5">
    <property type="entry name" value="HTH-TYPE TRANSCRIPTIONAL ACTIVATOR TTDR-RELATED"/>
    <property type="match status" value="1"/>
</dbReference>
<dbReference type="Gene3D" id="3.40.190.290">
    <property type="match status" value="1"/>
</dbReference>
<comment type="similarity">
    <text evidence="1">Belongs to the LysR transcriptional regulatory family.</text>
</comment>
<dbReference type="Pfam" id="PF00126">
    <property type="entry name" value="HTH_1"/>
    <property type="match status" value="1"/>
</dbReference>
<name>A0A0D6I4Q9_ALCXX</name>
<organism evidence="5 6">
    <name type="scientific">Alcaligenes xylosoxydans xylosoxydans</name>
    <name type="common">Achromobacter xylosoxidans</name>
    <dbReference type="NCBI Taxonomy" id="85698"/>
    <lineage>
        <taxon>Bacteria</taxon>
        <taxon>Pseudomonadati</taxon>
        <taxon>Pseudomonadota</taxon>
        <taxon>Betaproteobacteria</taxon>
        <taxon>Burkholderiales</taxon>
        <taxon>Alcaligenaceae</taxon>
        <taxon>Achromobacter</taxon>
    </lineage>
</organism>
<dbReference type="Proteomes" id="UP001141992">
    <property type="component" value="Unassembled WGS sequence"/>
</dbReference>
<dbReference type="KEGG" id="axx:ERS451415_03985"/>
<dbReference type="RefSeq" id="WP_024069565.1">
    <property type="nucleotide sequence ID" value="NZ_CABIYZ010000004.1"/>
</dbReference>
<dbReference type="CDD" id="cd08475">
    <property type="entry name" value="PBP2_CrgA_like_6"/>
    <property type="match status" value="1"/>
</dbReference>
<dbReference type="InterPro" id="IPR036390">
    <property type="entry name" value="WH_DNA-bd_sf"/>
</dbReference>
<dbReference type="SUPFAM" id="SSF53850">
    <property type="entry name" value="Periplasmic binding protein-like II"/>
    <property type="match status" value="1"/>
</dbReference>
<proteinExistence type="inferred from homology"/>
<dbReference type="GO" id="GO:0043565">
    <property type="term" value="F:sequence-specific DNA binding"/>
    <property type="evidence" value="ECO:0007669"/>
    <property type="project" value="TreeGrafter"/>
</dbReference>
<evidence type="ECO:0000256" key="1">
    <source>
        <dbReference type="ARBA" id="ARBA00009437"/>
    </source>
</evidence>
<dbReference type="GeneID" id="75277857"/>
<dbReference type="Pfam" id="PF03466">
    <property type="entry name" value="LysR_substrate"/>
    <property type="match status" value="1"/>
</dbReference>
<evidence type="ECO:0000313" key="5">
    <source>
        <dbReference type="EMBL" id="MCZ8401594.1"/>
    </source>
</evidence>
<dbReference type="InterPro" id="IPR005119">
    <property type="entry name" value="LysR_subst-bd"/>
</dbReference>
<evidence type="ECO:0000256" key="4">
    <source>
        <dbReference type="ARBA" id="ARBA00023163"/>
    </source>
</evidence>
<dbReference type="SUPFAM" id="SSF46785">
    <property type="entry name" value="Winged helix' DNA-binding domain"/>
    <property type="match status" value="1"/>
</dbReference>
<dbReference type="InterPro" id="IPR058163">
    <property type="entry name" value="LysR-type_TF_proteobact-type"/>
</dbReference>
<dbReference type="GO" id="GO:0006351">
    <property type="term" value="P:DNA-templated transcription"/>
    <property type="evidence" value="ECO:0007669"/>
    <property type="project" value="TreeGrafter"/>
</dbReference>